<evidence type="ECO:0000256" key="1">
    <source>
        <dbReference type="SAM" id="MobiDB-lite"/>
    </source>
</evidence>
<accession>A0ABD5XGV5</accession>
<feature type="region of interest" description="Disordered" evidence="1">
    <location>
        <begin position="1"/>
        <end position="22"/>
    </location>
</feature>
<dbReference type="Gene3D" id="1.10.10.10">
    <property type="entry name" value="Winged helix-like DNA-binding domain superfamily/Winged helix DNA-binding domain"/>
    <property type="match status" value="1"/>
</dbReference>
<feature type="domain" description="HTH marR-type" evidence="2">
    <location>
        <begin position="40"/>
        <end position="81"/>
    </location>
</feature>
<dbReference type="InterPro" id="IPR000835">
    <property type="entry name" value="HTH_MarR-typ"/>
</dbReference>
<dbReference type="InterPro" id="IPR036390">
    <property type="entry name" value="WH_DNA-bd_sf"/>
</dbReference>
<dbReference type="GO" id="GO:0006355">
    <property type="term" value="P:regulation of DNA-templated transcription"/>
    <property type="evidence" value="ECO:0007669"/>
    <property type="project" value="UniProtKB-ARBA"/>
</dbReference>
<dbReference type="SUPFAM" id="SSF46785">
    <property type="entry name" value="Winged helix' DNA-binding domain"/>
    <property type="match status" value="1"/>
</dbReference>
<dbReference type="RefSeq" id="WP_267639067.1">
    <property type="nucleotide sequence ID" value="NZ_JAODIY010000048.1"/>
</dbReference>
<protein>
    <submittedName>
        <fullName evidence="3">ArsR/SmtB family transcription factor</fullName>
    </submittedName>
</protein>
<dbReference type="EMBL" id="JBHSZQ010000050">
    <property type="protein sequence ID" value="MFC7127517.1"/>
    <property type="molecule type" value="Genomic_DNA"/>
</dbReference>
<dbReference type="InterPro" id="IPR036388">
    <property type="entry name" value="WH-like_DNA-bd_sf"/>
</dbReference>
<evidence type="ECO:0000313" key="3">
    <source>
        <dbReference type="EMBL" id="MFC7127517.1"/>
    </source>
</evidence>
<feature type="region of interest" description="Disordered" evidence="1">
    <location>
        <begin position="114"/>
        <end position="136"/>
    </location>
</feature>
<dbReference type="InterPro" id="IPR011991">
    <property type="entry name" value="ArsR-like_HTH"/>
</dbReference>
<proteinExistence type="predicted"/>
<reference evidence="3 4" key="1">
    <citation type="journal article" date="2014" name="Int. J. Syst. Evol. Microbiol.">
        <title>Complete genome sequence of Corynebacterium casei LMG S-19264T (=DSM 44701T), isolated from a smear-ripened cheese.</title>
        <authorList>
            <consortium name="US DOE Joint Genome Institute (JGI-PGF)"/>
            <person name="Walter F."/>
            <person name="Albersmeier A."/>
            <person name="Kalinowski J."/>
            <person name="Ruckert C."/>
        </authorList>
    </citation>
    <scope>NUCLEOTIDE SEQUENCE [LARGE SCALE GENOMIC DNA]</scope>
    <source>
        <strain evidence="3 4">CGMCC 4.7215</strain>
    </source>
</reference>
<evidence type="ECO:0000259" key="2">
    <source>
        <dbReference type="Pfam" id="PF12802"/>
    </source>
</evidence>
<sequence>MASTHLSTNPPESPVTDGADSREYDAESLLELLGDEYTQQVLAALGDNSLTGSELIDCTGVSKATAYRRLDDLQDAGIVESALHIDPGGHHCEQYRLAVDELAISFGPDGFDVTIDNPETDSPADKESLSIAPADD</sequence>
<organism evidence="3 4">
    <name type="scientific">Halovenus rubra</name>
    <dbReference type="NCBI Taxonomy" id="869890"/>
    <lineage>
        <taxon>Archaea</taxon>
        <taxon>Methanobacteriati</taxon>
        <taxon>Methanobacteriota</taxon>
        <taxon>Stenosarchaea group</taxon>
        <taxon>Halobacteria</taxon>
        <taxon>Halobacteriales</taxon>
        <taxon>Haloarculaceae</taxon>
        <taxon>Halovenus</taxon>
    </lineage>
</organism>
<comment type="caution">
    <text evidence="3">The sequence shown here is derived from an EMBL/GenBank/DDBJ whole genome shotgun (WGS) entry which is preliminary data.</text>
</comment>
<dbReference type="Proteomes" id="UP001596414">
    <property type="component" value="Unassembled WGS sequence"/>
</dbReference>
<feature type="compositionally biased region" description="Polar residues" evidence="1">
    <location>
        <begin position="1"/>
        <end position="10"/>
    </location>
</feature>
<dbReference type="Pfam" id="PF12802">
    <property type="entry name" value="MarR_2"/>
    <property type="match status" value="1"/>
</dbReference>
<evidence type="ECO:0000313" key="4">
    <source>
        <dbReference type="Proteomes" id="UP001596414"/>
    </source>
</evidence>
<dbReference type="AlphaFoldDB" id="A0ABD5XGV5"/>
<name>A0ABD5XGV5_9EURY</name>
<dbReference type="CDD" id="cd00090">
    <property type="entry name" value="HTH_ARSR"/>
    <property type="match status" value="1"/>
</dbReference>
<gene>
    <name evidence="3" type="ORF">ACFQJ7_16085</name>
</gene>